<feature type="region of interest" description="Disordered" evidence="1">
    <location>
        <begin position="256"/>
        <end position="353"/>
    </location>
</feature>
<dbReference type="InterPro" id="IPR019339">
    <property type="entry name" value="CIR_N_dom"/>
</dbReference>
<feature type="region of interest" description="Disordered" evidence="1">
    <location>
        <begin position="186"/>
        <end position="225"/>
    </location>
</feature>
<dbReference type="PANTHER" id="PTHR22093:SF0">
    <property type="entry name" value="LEUKOCYTE RECEPTOR CLUSTER MEMBER 1"/>
    <property type="match status" value="1"/>
</dbReference>
<evidence type="ECO:0000313" key="4">
    <source>
        <dbReference type="Proteomes" id="UP001590951"/>
    </source>
</evidence>
<evidence type="ECO:0000259" key="2">
    <source>
        <dbReference type="SMART" id="SM01083"/>
    </source>
</evidence>
<sequence>MPLHLLGKKSWNVYNADNIAKVKRDEAAATAREEEEEQRMQEADAERRIQILRGLKVEAPPAPVGEQEEDRRSSRDAPGRERKRRRIADEDDTDRDIRFAQENGALVPAKAEMQMKSKKSSDAPITDVKGHINLFPVDSSNHNLRKNAEVEAEKAKKQKEFEDQYTMRFSNAAGFQQAVGQKPWYHTMGVSGDGDRESEAPSKDVWGNEDTRRKERGKMRMAADDPLAAIQKGVIGVREVEKEKWKWREEKDREIREIEEAERRRERKRRRRREDDDLEDFSLDGPAKVGNKRRDHRRDKEDSSRHSHRHRSRSRDRDLHRSHSHRHRSKKVEDRPEWEAGEGGRYSTQFARV</sequence>
<feature type="region of interest" description="Disordered" evidence="1">
    <location>
        <begin position="26"/>
        <end position="127"/>
    </location>
</feature>
<feature type="domain" description="CBF1-interacting co-repressor CIR N-terminal" evidence="2">
    <location>
        <begin position="10"/>
        <end position="46"/>
    </location>
</feature>
<dbReference type="PANTHER" id="PTHR22093">
    <property type="entry name" value="LEUKOCYTE RECEPTOR CLUSTER LRC MEMBER 1"/>
    <property type="match status" value="1"/>
</dbReference>
<dbReference type="Proteomes" id="UP001590951">
    <property type="component" value="Unassembled WGS sequence"/>
</dbReference>
<dbReference type="EMBL" id="JBHFEH010000012">
    <property type="protein sequence ID" value="KAL2055223.1"/>
    <property type="molecule type" value="Genomic_DNA"/>
</dbReference>
<dbReference type="SMART" id="SM01083">
    <property type="entry name" value="Cir_N"/>
    <property type="match status" value="1"/>
</dbReference>
<feature type="compositionally biased region" description="Basic and acidic residues" evidence="1">
    <location>
        <begin position="69"/>
        <end position="80"/>
    </location>
</feature>
<gene>
    <name evidence="3" type="ORF">ABVK25_004561</name>
</gene>
<evidence type="ECO:0000313" key="3">
    <source>
        <dbReference type="EMBL" id="KAL2055223.1"/>
    </source>
</evidence>
<proteinExistence type="predicted"/>
<feature type="compositionally biased region" description="Basic and acidic residues" evidence="1">
    <location>
        <begin position="193"/>
        <end position="202"/>
    </location>
</feature>
<dbReference type="InterPro" id="IPR039875">
    <property type="entry name" value="LENG1-like"/>
</dbReference>
<organism evidence="3 4">
    <name type="scientific">Lepraria finkii</name>
    <dbReference type="NCBI Taxonomy" id="1340010"/>
    <lineage>
        <taxon>Eukaryota</taxon>
        <taxon>Fungi</taxon>
        <taxon>Dikarya</taxon>
        <taxon>Ascomycota</taxon>
        <taxon>Pezizomycotina</taxon>
        <taxon>Lecanoromycetes</taxon>
        <taxon>OSLEUM clade</taxon>
        <taxon>Lecanoromycetidae</taxon>
        <taxon>Lecanorales</taxon>
        <taxon>Lecanorineae</taxon>
        <taxon>Stereocaulaceae</taxon>
        <taxon>Lepraria</taxon>
    </lineage>
</organism>
<comment type="caution">
    <text evidence="3">The sequence shown here is derived from an EMBL/GenBank/DDBJ whole genome shotgun (WGS) entry which is preliminary data.</text>
</comment>
<name>A0ABR4BH18_9LECA</name>
<keyword evidence="4" id="KW-1185">Reference proteome</keyword>
<evidence type="ECO:0000256" key="1">
    <source>
        <dbReference type="SAM" id="MobiDB-lite"/>
    </source>
</evidence>
<protein>
    <recommendedName>
        <fullName evidence="2">CBF1-interacting co-repressor CIR N-terminal domain-containing protein</fullName>
    </recommendedName>
</protein>
<feature type="compositionally biased region" description="Basic and acidic residues" evidence="1">
    <location>
        <begin position="38"/>
        <end position="49"/>
    </location>
</feature>
<reference evidence="3 4" key="1">
    <citation type="submission" date="2024-09" db="EMBL/GenBank/DDBJ databases">
        <title>Rethinking Asexuality: The Enigmatic Case of Functional Sexual Genes in Lepraria (Stereocaulaceae).</title>
        <authorList>
            <person name="Doellman M."/>
            <person name="Sun Y."/>
            <person name="Barcenas-Pena A."/>
            <person name="Lumbsch H.T."/>
            <person name="Grewe F."/>
        </authorList>
    </citation>
    <scope>NUCLEOTIDE SEQUENCE [LARGE SCALE GENOMIC DNA]</scope>
    <source>
        <strain evidence="3 4">Grewe 0041</strain>
    </source>
</reference>
<accession>A0ABR4BH18</accession>